<gene>
    <name evidence="2" type="ORF">ABG768_028171</name>
</gene>
<evidence type="ECO:0000313" key="2">
    <source>
        <dbReference type="EMBL" id="KAK9970032.1"/>
    </source>
</evidence>
<name>A0AAW2A9P1_CULAL</name>
<organism evidence="2 3">
    <name type="scientific">Culter alburnus</name>
    <name type="common">Topmouth culter</name>
    <dbReference type="NCBI Taxonomy" id="194366"/>
    <lineage>
        <taxon>Eukaryota</taxon>
        <taxon>Metazoa</taxon>
        <taxon>Chordata</taxon>
        <taxon>Craniata</taxon>
        <taxon>Vertebrata</taxon>
        <taxon>Euteleostomi</taxon>
        <taxon>Actinopterygii</taxon>
        <taxon>Neopterygii</taxon>
        <taxon>Teleostei</taxon>
        <taxon>Ostariophysi</taxon>
        <taxon>Cypriniformes</taxon>
        <taxon>Xenocyprididae</taxon>
        <taxon>Xenocypridinae</taxon>
        <taxon>Culter</taxon>
    </lineage>
</organism>
<dbReference type="Proteomes" id="UP001479290">
    <property type="component" value="Unassembled WGS sequence"/>
</dbReference>
<evidence type="ECO:0000256" key="1">
    <source>
        <dbReference type="SAM" id="MobiDB-lite"/>
    </source>
</evidence>
<feature type="region of interest" description="Disordered" evidence="1">
    <location>
        <begin position="1"/>
        <end position="35"/>
    </location>
</feature>
<keyword evidence="3" id="KW-1185">Reference proteome</keyword>
<feature type="compositionally biased region" description="Low complexity" evidence="1">
    <location>
        <begin position="14"/>
        <end position="24"/>
    </location>
</feature>
<reference evidence="2 3" key="1">
    <citation type="submission" date="2024-05" db="EMBL/GenBank/DDBJ databases">
        <title>A high-quality chromosomal-level genome assembly of Topmouth culter (Culter alburnus).</title>
        <authorList>
            <person name="Zhao H."/>
        </authorList>
    </citation>
    <scope>NUCLEOTIDE SEQUENCE [LARGE SCALE GENOMIC DNA]</scope>
    <source>
        <strain evidence="2">CATC2023</strain>
        <tissue evidence="2">Muscle</tissue>
    </source>
</reference>
<accession>A0AAW2A9P1</accession>
<dbReference type="AlphaFoldDB" id="A0AAW2A9P1"/>
<proteinExistence type="predicted"/>
<sequence length="108" mass="11785">MDHTRNLQPDGLRSSSSESSPNPSQRGGGARACSLGDHSTNANIIDIPFCSKVPDWCDPPRQALCSRPHPTRFTMSFDLTARKTPIRLSAAKASLHKGFLRPRSLNAD</sequence>
<dbReference type="EMBL" id="JAWDJR010000009">
    <property type="protein sequence ID" value="KAK9970032.1"/>
    <property type="molecule type" value="Genomic_DNA"/>
</dbReference>
<comment type="caution">
    <text evidence="2">The sequence shown here is derived from an EMBL/GenBank/DDBJ whole genome shotgun (WGS) entry which is preliminary data.</text>
</comment>
<evidence type="ECO:0000313" key="3">
    <source>
        <dbReference type="Proteomes" id="UP001479290"/>
    </source>
</evidence>
<protein>
    <submittedName>
        <fullName evidence="2">Uncharacterized protein</fullName>
    </submittedName>
</protein>